<organism evidence="7 8">
    <name type="scientific">Trueperella pyogenes</name>
    <dbReference type="NCBI Taxonomy" id="1661"/>
    <lineage>
        <taxon>Bacteria</taxon>
        <taxon>Bacillati</taxon>
        <taxon>Actinomycetota</taxon>
        <taxon>Actinomycetes</taxon>
        <taxon>Actinomycetales</taxon>
        <taxon>Actinomycetaceae</taxon>
        <taxon>Trueperella</taxon>
    </lineage>
</organism>
<evidence type="ECO:0000256" key="2">
    <source>
        <dbReference type="ARBA" id="ARBA00022475"/>
    </source>
</evidence>
<reference evidence="7 8" key="1">
    <citation type="submission" date="2018-11" db="EMBL/GenBank/DDBJ databases">
        <title>Multidrug-resistant genes are associated with an 42-kb island TGI1 carrying a complex class 1 integron in a Trueperella pyogenes.</title>
        <authorList>
            <person name="Dong W."/>
        </authorList>
    </citation>
    <scope>NUCLEOTIDE SEQUENCE [LARGE SCALE GENOMIC DNA]</scope>
    <source>
        <strain evidence="7 8">TP4</strain>
    </source>
</reference>
<dbReference type="PANTHER" id="PTHR30606:SF10">
    <property type="entry name" value="PHOSPHATIDYLINOSITOL MANNOSIDE ACYLTRANSFERASE"/>
    <property type="match status" value="1"/>
</dbReference>
<evidence type="ECO:0000313" key="7">
    <source>
        <dbReference type="EMBL" id="AZR06009.1"/>
    </source>
</evidence>
<gene>
    <name evidence="7" type="ORF">EBQ10_01000</name>
</gene>
<evidence type="ECO:0000256" key="3">
    <source>
        <dbReference type="ARBA" id="ARBA00022519"/>
    </source>
</evidence>
<protein>
    <submittedName>
        <fullName evidence="7">Phosphatidylinositol mannoside acyltransferase</fullName>
    </submittedName>
</protein>
<evidence type="ECO:0000256" key="4">
    <source>
        <dbReference type="ARBA" id="ARBA00022679"/>
    </source>
</evidence>
<evidence type="ECO:0000256" key="1">
    <source>
        <dbReference type="ARBA" id="ARBA00004533"/>
    </source>
</evidence>
<keyword evidence="5" id="KW-0472">Membrane</keyword>
<dbReference type="EMBL" id="CP033905">
    <property type="protein sequence ID" value="AZR06009.1"/>
    <property type="molecule type" value="Genomic_DNA"/>
</dbReference>
<proteinExistence type="predicted"/>
<dbReference type="GO" id="GO:0005886">
    <property type="term" value="C:plasma membrane"/>
    <property type="evidence" value="ECO:0007669"/>
    <property type="project" value="UniProtKB-SubCell"/>
</dbReference>
<keyword evidence="3" id="KW-0997">Cell inner membrane</keyword>
<sequence>MSTMALFRTASWLVDVLPERVGRGVFRLVGRMAGLSNIAGARQLRANLNRIVPVTGQLAARRRSAVAMRSYMDYYYEAFRLNSLTDEQLDARVSVENVEPIKSYLASGKSVSAVLLHMGNWDLAGAWATKHIAPIHSIAEKLKPAELAEHFLRFRRSIGLTIYQTGGGAISQLEKSMHEEAVLVTLLCDRDLSASGVEVTLAGKPVRVAVGSALLAQRTGAPMWPISITTEDFGDDAVRVRRAGTRYGIRITFGEPIWPEATPDASPEMRAADIVRMNQSWLDQVFPLLSHNVTDWHMLQKVFVEDLDPERLARYKEL</sequence>
<evidence type="ECO:0000256" key="6">
    <source>
        <dbReference type="ARBA" id="ARBA00023315"/>
    </source>
</evidence>
<evidence type="ECO:0000313" key="8">
    <source>
        <dbReference type="Proteomes" id="UP000275951"/>
    </source>
</evidence>
<comment type="subcellular location">
    <subcellularLocation>
        <location evidence="1">Cell inner membrane</location>
    </subcellularLocation>
</comment>
<dbReference type="CDD" id="cd07984">
    <property type="entry name" value="LPLAT_LABLAT-like"/>
    <property type="match status" value="1"/>
</dbReference>
<keyword evidence="2" id="KW-1003">Cell membrane</keyword>
<dbReference type="PANTHER" id="PTHR30606">
    <property type="entry name" value="LIPID A BIOSYNTHESIS LAUROYL ACYLTRANSFERASE"/>
    <property type="match status" value="1"/>
</dbReference>
<dbReference type="AlphaFoldDB" id="A0A3Q9GEP0"/>
<dbReference type="InterPro" id="IPR004960">
    <property type="entry name" value="LipA_acyltrans"/>
</dbReference>
<dbReference type="Pfam" id="PF03279">
    <property type="entry name" value="Lip_A_acyltrans"/>
    <property type="match status" value="1"/>
</dbReference>
<dbReference type="NCBIfam" id="NF005919">
    <property type="entry name" value="PRK07920.1"/>
    <property type="match status" value="1"/>
</dbReference>
<keyword evidence="4 7" id="KW-0808">Transferase</keyword>
<evidence type="ECO:0000256" key="5">
    <source>
        <dbReference type="ARBA" id="ARBA00023136"/>
    </source>
</evidence>
<keyword evidence="6 7" id="KW-0012">Acyltransferase</keyword>
<dbReference type="GO" id="GO:0016746">
    <property type="term" value="F:acyltransferase activity"/>
    <property type="evidence" value="ECO:0007669"/>
    <property type="project" value="UniProtKB-KW"/>
</dbReference>
<dbReference type="Proteomes" id="UP000275951">
    <property type="component" value="Chromosome"/>
</dbReference>
<accession>A0A3Q9GEP0</accession>
<dbReference type="GO" id="GO:0009247">
    <property type="term" value="P:glycolipid biosynthetic process"/>
    <property type="evidence" value="ECO:0007669"/>
    <property type="project" value="UniProtKB-ARBA"/>
</dbReference>
<name>A0A3Q9GEP0_9ACTO</name>